<name>A0ABN2FT73_9ACTN</name>
<organism evidence="3 4">
    <name type="scientific">Kribbella alba</name>
    <dbReference type="NCBI Taxonomy" id="190197"/>
    <lineage>
        <taxon>Bacteria</taxon>
        <taxon>Bacillati</taxon>
        <taxon>Actinomycetota</taxon>
        <taxon>Actinomycetes</taxon>
        <taxon>Propionibacteriales</taxon>
        <taxon>Kribbellaceae</taxon>
        <taxon>Kribbella</taxon>
    </lineage>
</organism>
<dbReference type="PANTHER" id="PTHR43244">
    <property type="match status" value="1"/>
</dbReference>
<dbReference type="Proteomes" id="UP001501319">
    <property type="component" value="Unassembled WGS sequence"/>
</dbReference>
<evidence type="ECO:0000313" key="3">
    <source>
        <dbReference type="EMBL" id="GAA1658912.1"/>
    </source>
</evidence>
<dbReference type="InterPro" id="IPR036661">
    <property type="entry name" value="Luciferase-like_sf"/>
</dbReference>
<keyword evidence="1" id="KW-0560">Oxidoreductase</keyword>
<evidence type="ECO:0000259" key="2">
    <source>
        <dbReference type="Pfam" id="PF00296"/>
    </source>
</evidence>
<dbReference type="Pfam" id="PF00296">
    <property type="entry name" value="Bac_luciferase"/>
    <property type="match status" value="1"/>
</dbReference>
<dbReference type="EMBL" id="BAAANE010000013">
    <property type="protein sequence ID" value="GAA1658912.1"/>
    <property type="molecule type" value="Genomic_DNA"/>
</dbReference>
<dbReference type="InterPro" id="IPR050564">
    <property type="entry name" value="F420-G6PD/mer"/>
</dbReference>
<comment type="caution">
    <text evidence="3">The sequence shown here is derived from an EMBL/GenBank/DDBJ whole genome shotgun (WGS) entry which is preliminary data.</text>
</comment>
<sequence>MPKIVAESNYRGFGHTLVPRYCADMRFGITILPEYRWSDAASKWRRAEELGFDHAWTYDHLTWGGLQDAPWYGTTPTLTAAALVTSTIKLGTFVTSPNFRHPLTLTREVLALDDISDGRFLCGIGSGGGIDTTILGGDDLSPRQKVDRLAEFVELLDRLLTTDKVDFKGEYFETRNARTLPGCVQQPRVPFVMAANGPRSLRLATRYGAGWVTTGRKSDDLAGWFASVVDLSHRLDDLLEGKPFDRYLSLDSQRYSLSSAAAFEDAVGRAAELGFTDVITHWPRTEGVYAGSEAVLEEVAADVIPRLRG</sequence>
<dbReference type="PANTHER" id="PTHR43244:SF1">
    <property type="entry name" value="5,10-METHYLENETETRAHYDROMETHANOPTERIN REDUCTASE"/>
    <property type="match status" value="1"/>
</dbReference>
<feature type="domain" description="Luciferase-like" evidence="2">
    <location>
        <begin position="26"/>
        <end position="226"/>
    </location>
</feature>
<gene>
    <name evidence="3" type="ORF">GCM10009744_60310</name>
</gene>
<proteinExistence type="predicted"/>
<dbReference type="InterPro" id="IPR011251">
    <property type="entry name" value="Luciferase-like_dom"/>
</dbReference>
<evidence type="ECO:0000256" key="1">
    <source>
        <dbReference type="ARBA" id="ARBA00023002"/>
    </source>
</evidence>
<protein>
    <submittedName>
        <fullName evidence="3">LLM class flavin-dependent oxidoreductase</fullName>
    </submittedName>
</protein>
<reference evidence="3 4" key="1">
    <citation type="journal article" date="2019" name="Int. J. Syst. Evol. Microbiol.">
        <title>The Global Catalogue of Microorganisms (GCM) 10K type strain sequencing project: providing services to taxonomists for standard genome sequencing and annotation.</title>
        <authorList>
            <consortium name="The Broad Institute Genomics Platform"/>
            <consortium name="The Broad Institute Genome Sequencing Center for Infectious Disease"/>
            <person name="Wu L."/>
            <person name="Ma J."/>
        </authorList>
    </citation>
    <scope>NUCLEOTIDE SEQUENCE [LARGE SCALE GENOMIC DNA]</scope>
    <source>
        <strain evidence="3 4">JCM 14306</strain>
    </source>
</reference>
<dbReference type="Gene3D" id="3.20.20.30">
    <property type="entry name" value="Luciferase-like domain"/>
    <property type="match status" value="1"/>
</dbReference>
<accession>A0ABN2FT73</accession>
<evidence type="ECO:0000313" key="4">
    <source>
        <dbReference type="Proteomes" id="UP001501319"/>
    </source>
</evidence>
<keyword evidence="4" id="KW-1185">Reference proteome</keyword>
<dbReference type="SUPFAM" id="SSF51679">
    <property type="entry name" value="Bacterial luciferase-like"/>
    <property type="match status" value="1"/>
</dbReference>